<organism evidence="1 3">
    <name type="scientific">Brochothrix thermosphacta</name>
    <name type="common">Microbacterium thermosphactum</name>
    <dbReference type="NCBI Taxonomy" id="2756"/>
    <lineage>
        <taxon>Bacteria</taxon>
        <taxon>Bacillati</taxon>
        <taxon>Bacillota</taxon>
        <taxon>Bacilli</taxon>
        <taxon>Bacillales</taxon>
        <taxon>Listeriaceae</taxon>
        <taxon>Brochothrix</taxon>
    </lineage>
</organism>
<dbReference type="EMBL" id="OUNC01000002">
    <property type="protein sequence ID" value="SPP26549.1"/>
    <property type="molecule type" value="Genomic_DNA"/>
</dbReference>
<dbReference type="CDD" id="cd07517">
    <property type="entry name" value="HAD_HPP"/>
    <property type="match status" value="1"/>
</dbReference>
<dbReference type="Pfam" id="PF08282">
    <property type="entry name" value="Hydrolase_3"/>
    <property type="match status" value="1"/>
</dbReference>
<keyword evidence="1" id="KW-0378">Hydrolase</keyword>
<reference evidence="1 3" key="1">
    <citation type="submission" date="2017-09" db="EMBL/GenBank/DDBJ databases">
        <title>Complete Genome Sequences of Two Strains of the Meat Spoilage Bacterium Brochothrix thermosphacta Isolated from Ground Chicken.</title>
        <authorList>
            <person name="Paoli G.C."/>
            <person name="Wijey C."/>
            <person name="Chen C.-Y."/>
            <person name="Nguyen L."/>
            <person name="Yan X."/>
            <person name="Irwin P.L."/>
        </authorList>
    </citation>
    <scope>NUCLEOTIDE SEQUENCE [LARGE SCALE GENOMIC DNA]</scope>
    <source>
        <strain evidence="1 3">BI</strain>
    </source>
</reference>
<dbReference type="InterPro" id="IPR023214">
    <property type="entry name" value="HAD_sf"/>
</dbReference>
<dbReference type="SFLD" id="SFLDS00003">
    <property type="entry name" value="Haloacid_Dehalogenase"/>
    <property type="match status" value="1"/>
</dbReference>
<sequence length="256" mass="28448">MTKIVFFDVDGTLYNTQNKIPESTKESIALLQSKGIKVALATGRSPFTVTEICDELNVDTIVCYNGQYVTHKGEIVYTNPMPMAELAQLKELTKAKNHALVFASHHMIAFDEPNNEVVKKALNSVNISYPEVVSDFTTDNEIYQMMLFADDSHDMSYNAAFENYRFVRWHDQSMDVIPANGSKADGIKALLSELNIAIENAYAFGDGMNDYEMLQAVGCGVAMGNGKEALKKVADYITDHVDEDGIMKGLKHLNLI</sequence>
<keyword evidence="3" id="KW-1185">Reference proteome</keyword>
<dbReference type="PANTHER" id="PTHR10000:SF25">
    <property type="entry name" value="PHOSPHATASE YKRA-RELATED"/>
    <property type="match status" value="1"/>
</dbReference>
<dbReference type="STRING" id="2756.BFR44_01990"/>
<proteinExistence type="predicted"/>
<evidence type="ECO:0000313" key="3">
    <source>
        <dbReference type="Proteomes" id="UP000243591"/>
    </source>
</evidence>
<evidence type="ECO:0000313" key="4">
    <source>
        <dbReference type="Proteomes" id="UP000270190"/>
    </source>
</evidence>
<dbReference type="PANTHER" id="PTHR10000">
    <property type="entry name" value="PHOSPHOSERINE PHOSPHATASE"/>
    <property type="match status" value="1"/>
</dbReference>
<dbReference type="InterPro" id="IPR000150">
    <property type="entry name" value="Cof"/>
</dbReference>
<name>A0A1D2LTI8_BROTH</name>
<dbReference type="OrthoDB" id="9810101at2"/>
<dbReference type="RefSeq" id="WP_069125266.1">
    <property type="nucleotide sequence ID" value="NZ_CBCPHX010000003.1"/>
</dbReference>
<dbReference type="InterPro" id="IPR036412">
    <property type="entry name" value="HAD-like_sf"/>
</dbReference>
<dbReference type="EC" id="3.1.3.-" evidence="2"/>
<dbReference type="InterPro" id="IPR006379">
    <property type="entry name" value="HAD-SF_hydro_IIB"/>
</dbReference>
<evidence type="ECO:0000313" key="1">
    <source>
        <dbReference type="EMBL" id="ATF25178.1"/>
    </source>
</evidence>
<protein>
    <submittedName>
        <fullName evidence="1">Cof-type HAD-IIB family hydrolase</fullName>
    </submittedName>
    <submittedName>
        <fullName evidence="2">Putative hydrolase</fullName>
        <ecNumber evidence="2">3.1.3.-</ecNumber>
    </submittedName>
</protein>
<dbReference type="PROSITE" id="PS01228">
    <property type="entry name" value="COF_1"/>
    <property type="match status" value="1"/>
</dbReference>
<gene>
    <name evidence="2" type="primary">ykrA</name>
    <name evidence="2" type="ORF">BTBSAS_100018</name>
    <name evidence="1" type="ORF">CNY62_01585</name>
</gene>
<dbReference type="EMBL" id="CP023483">
    <property type="protein sequence ID" value="ATF25178.1"/>
    <property type="molecule type" value="Genomic_DNA"/>
</dbReference>
<dbReference type="GO" id="GO:0000287">
    <property type="term" value="F:magnesium ion binding"/>
    <property type="evidence" value="ECO:0007669"/>
    <property type="project" value="TreeGrafter"/>
</dbReference>
<dbReference type="KEGG" id="bths:CNY62_01585"/>
<dbReference type="NCBIfam" id="TIGR00099">
    <property type="entry name" value="Cof-subfamily"/>
    <property type="match status" value="1"/>
</dbReference>
<dbReference type="Gene3D" id="3.40.50.1000">
    <property type="entry name" value="HAD superfamily/HAD-like"/>
    <property type="match status" value="1"/>
</dbReference>
<dbReference type="PROSITE" id="PS01229">
    <property type="entry name" value="COF_2"/>
    <property type="match status" value="1"/>
</dbReference>
<dbReference type="SFLD" id="SFLDG01144">
    <property type="entry name" value="C2.B.4:_PGP_Like"/>
    <property type="match status" value="1"/>
</dbReference>
<dbReference type="Proteomes" id="UP000243591">
    <property type="component" value="Chromosome"/>
</dbReference>
<dbReference type="GO" id="GO:0016791">
    <property type="term" value="F:phosphatase activity"/>
    <property type="evidence" value="ECO:0007669"/>
    <property type="project" value="TreeGrafter"/>
</dbReference>
<dbReference type="AlphaFoldDB" id="A0A1D2LTI8"/>
<dbReference type="SUPFAM" id="SSF56784">
    <property type="entry name" value="HAD-like"/>
    <property type="match status" value="1"/>
</dbReference>
<dbReference type="Gene3D" id="3.30.1240.10">
    <property type="match status" value="1"/>
</dbReference>
<dbReference type="NCBIfam" id="TIGR01484">
    <property type="entry name" value="HAD-SF-IIB"/>
    <property type="match status" value="1"/>
</dbReference>
<dbReference type="SFLD" id="SFLDG01140">
    <property type="entry name" value="C2.B:_Phosphomannomutase_and_P"/>
    <property type="match status" value="1"/>
</dbReference>
<evidence type="ECO:0000313" key="2">
    <source>
        <dbReference type="EMBL" id="SPP26549.1"/>
    </source>
</evidence>
<reference evidence="2" key="2">
    <citation type="submission" date="2018-04" db="EMBL/GenBank/DDBJ databases">
        <authorList>
            <person name="Go L.Y."/>
            <person name="Mitchell J.A."/>
        </authorList>
    </citation>
    <scope>NUCLEOTIDE SEQUENCE</scope>
    <source>
        <strain evidence="2">BSAS1 3</strain>
    </source>
</reference>
<reference evidence="4" key="3">
    <citation type="submission" date="2018-04" db="EMBL/GenBank/DDBJ databases">
        <authorList>
            <person name="Illikoud N."/>
        </authorList>
    </citation>
    <scope>NUCLEOTIDE SEQUENCE [LARGE SCALE GENOMIC DNA]</scope>
</reference>
<accession>A0A1D2LTI8</accession>
<dbReference type="GO" id="GO:0005829">
    <property type="term" value="C:cytosol"/>
    <property type="evidence" value="ECO:0007669"/>
    <property type="project" value="TreeGrafter"/>
</dbReference>
<dbReference type="Proteomes" id="UP000270190">
    <property type="component" value="Unassembled WGS sequence"/>
</dbReference>